<evidence type="ECO:0000256" key="2">
    <source>
        <dbReference type="SAM" id="Phobius"/>
    </source>
</evidence>
<comment type="caution">
    <text evidence="3">The sequence shown here is derived from an EMBL/GenBank/DDBJ whole genome shotgun (WGS) entry which is preliminary data.</text>
</comment>
<evidence type="ECO:0000256" key="1">
    <source>
        <dbReference type="SAM" id="MobiDB-lite"/>
    </source>
</evidence>
<feature type="compositionally biased region" description="Basic and acidic residues" evidence="1">
    <location>
        <begin position="420"/>
        <end position="430"/>
    </location>
</feature>
<keyword evidence="2" id="KW-0812">Transmembrane</keyword>
<gene>
    <name evidence="3" type="ORF">JMJ35_001370</name>
</gene>
<evidence type="ECO:0000313" key="4">
    <source>
        <dbReference type="Proteomes" id="UP001166286"/>
    </source>
</evidence>
<protein>
    <submittedName>
        <fullName evidence="3">Uncharacterized protein</fullName>
    </submittedName>
</protein>
<feature type="region of interest" description="Disordered" evidence="1">
    <location>
        <begin position="203"/>
        <end position="255"/>
    </location>
</feature>
<keyword evidence="4" id="KW-1185">Reference proteome</keyword>
<dbReference type="Proteomes" id="UP001166286">
    <property type="component" value="Unassembled WGS sequence"/>
</dbReference>
<dbReference type="AlphaFoldDB" id="A0AA39R8B5"/>
<dbReference type="EMBL" id="JAFEKC020000002">
    <property type="protein sequence ID" value="KAK0516767.1"/>
    <property type="molecule type" value="Genomic_DNA"/>
</dbReference>
<accession>A0AA39R8B5</accession>
<name>A0AA39R8B5_9LECA</name>
<keyword evidence="2" id="KW-0472">Membrane</keyword>
<feature type="region of interest" description="Disordered" evidence="1">
    <location>
        <begin position="370"/>
        <end position="446"/>
    </location>
</feature>
<feature type="compositionally biased region" description="Low complexity" evidence="1">
    <location>
        <begin position="225"/>
        <end position="250"/>
    </location>
</feature>
<sequence length="446" mass="47311">MLSWTGIVLFFVPSWSTDPLFVHSLCILISLLSLSRCPDISHCTACLLFVSYFMQFTVKMGQSTLLKLTALCIIYASVPSAMAFSAASHALQVLNLLERAEPTCPTNSTACGQGLPSNFCCPSTTTCQPFNGGKSAICCPAGSSCSYISAISCDLSLQNASSTQSSELYTTELTGTLASCGPNTCCPNGYTCQDGKGCQLNSPSATSSLPPSATSASPNPPPSNSPTSSSSANQPTSSPTSQTSAPGSTQLPGPTATYNKYPTSAVMVGFFPGLVAGVILAVIALCCFGRRHSKEESEPTSPDFSSVTATVSDPIYQPEGNNAFRSDFLRRESKSKYSRRTSNASRVRSLFARTPTLKSMKSRDAAVDGLGRSIPKVPETPINQRSPEPSLKKEPSMESIKIYSPPNGGLHRPETTFAEMLREAGFKNDEPYLGSPGRVDPRARDV</sequence>
<reference evidence="3" key="1">
    <citation type="submission" date="2023-03" db="EMBL/GenBank/DDBJ databases">
        <title>Complete genome of Cladonia borealis.</title>
        <authorList>
            <person name="Park H."/>
        </authorList>
    </citation>
    <scope>NUCLEOTIDE SEQUENCE</scope>
    <source>
        <strain evidence="3">ANT050790</strain>
    </source>
</reference>
<evidence type="ECO:0000313" key="3">
    <source>
        <dbReference type="EMBL" id="KAK0516767.1"/>
    </source>
</evidence>
<feature type="transmembrane region" description="Helical" evidence="2">
    <location>
        <begin position="265"/>
        <end position="288"/>
    </location>
</feature>
<proteinExistence type="predicted"/>
<feature type="compositionally biased region" description="Low complexity" evidence="1">
    <location>
        <begin position="203"/>
        <end position="217"/>
    </location>
</feature>
<keyword evidence="2" id="KW-1133">Transmembrane helix</keyword>
<organism evidence="3 4">
    <name type="scientific">Cladonia borealis</name>
    <dbReference type="NCBI Taxonomy" id="184061"/>
    <lineage>
        <taxon>Eukaryota</taxon>
        <taxon>Fungi</taxon>
        <taxon>Dikarya</taxon>
        <taxon>Ascomycota</taxon>
        <taxon>Pezizomycotina</taxon>
        <taxon>Lecanoromycetes</taxon>
        <taxon>OSLEUM clade</taxon>
        <taxon>Lecanoromycetidae</taxon>
        <taxon>Lecanorales</taxon>
        <taxon>Lecanorineae</taxon>
        <taxon>Cladoniaceae</taxon>
        <taxon>Cladonia</taxon>
    </lineage>
</organism>